<dbReference type="PANTHER" id="PTHR33050">
    <property type="entry name" value="REVERSE TRANSCRIPTASE DOMAIN-CONTAINING PROTEIN"/>
    <property type="match status" value="1"/>
</dbReference>
<dbReference type="InterPro" id="IPR052055">
    <property type="entry name" value="Hepadnavirus_pol/RT"/>
</dbReference>
<organism evidence="1 2">
    <name type="scientific">Phytophthora megakarya</name>
    <dbReference type="NCBI Taxonomy" id="4795"/>
    <lineage>
        <taxon>Eukaryota</taxon>
        <taxon>Sar</taxon>
        <taxon>Stramenopiles</taxon>
        <taxon>Oomycota</taxon>
        <taxon>Peronosporomycetes</taxon>
        <taxon>Peronosporales</taxon>
        <taxon>Peronosporaceae</taxon>
        <taxon>Phytophthora</taxon>
    </lineage>
</organism>
<evidence type="ECO:0000313" key="1">
    <source>
        <dbReference type="EMBL" id="OWZ19973.1"/>
    </source>
</evidence>
<reference evidence="2" key="1">
    <citation type="submission" date="2017-03" db="EMBL/GenBank/DDBJ databases">
        <title>Phytopthora megakarya and P. palmivora, two closely related causual agents of cacao black pod achieved similar genome size and gene model numbers by different mechanisms.</title>
        <authorList>
            <person name="Ali S."/>
            <person name="Shao J."/>
            <person name="Larry D.J."/>
            <person name="Kronmiller B."/>
            <person name="Shen D."/>
            <person name="Strem M.D."/>
            <person name="Melnick R.L."/>
            <person name="Guiltinan M.J."/>
            <person name="Tyler B.M."/>
            <person name="Meinhardt L.W."/>
            <person name="Bailey B.A."/>
        </authorList>
    </citation>
    <scope>NUCLEOTIDE SEQUENCE [LARGE SCALE GENOMIC DNA]</scope>
    <source>
        <strain evidence="2">zdho120</strain>
    </source>
</reference>
<protein>
    <submittedName>
        <fullName evidence="1">Cleavage induced protein</fullName>
    </submittedName>
</protein>
<accession>A0A225WQH6</accession>
<dbReference type="AlphaFoldDB" id="A0A225WQH6"/>
<dbReference type="EMBL" id="NBNE01000376">
    <property type="protein sequence ID" value="OWZ19973.1"/>
    <property type="molecule type" value="Genomic_DNA"/>
</dbReference>
<keyword evidence="2" id="KW-1185">Reference proteome</keyword>
<comment type="caution">
    <text evidence="1">The sequence shown here is derived from an EMBL/GenBank/DDBJ whole genome shotgun (WGS) entry which is preliminary data.</text>
</comment>
<proteinExistence type="predicted"/>
<sequence>MITVLGSNACNEKEFSAWFKEGKAFGLLWNLTKLTVSMPPEKVAKALHRIREMKTSARTTRTKLNKILGSLRHVVTCIRPAVSFFQRVAELARLAPRLGSRFITKPVKEDLQWFDLILQMGRLNSIPMLRFAERSVSDFHVHMDATRKQYFQLEFDDAQLQLIQEFNQTGDNDVGINVRELMSVVYASLVWGSVWTRSGAGNESHIRFWIDNMAEVSWSNKRFSRNSFAQLLLRILSLCEVLHGSFATAAHIAGVNNDMADAGSRVGRPSTRALTFAHLSSSWEQVEIRSDWRNLSTLWEHYCAREL</sequence>
<dbReference type="OrthoDB" id="90415at2759"/>
<name>A0A225WQH6_9STRA</name>
<dbReference type="PANTHER" id="PTHR33050:SF7">
    <property type="entry name" value="RIBONUCLEASE H"/>
    <property type="match status" value="1"/>
</dbReference>
<dbReference type="Proteomes" id="UP000198211">
    <property type="component" value="Unassembled WGS sequence"/>
</dbReference>
<evidence type="ECO:0000313" key="2">
    <source>
        <dbReference type="Proteomes" id="UP000198211"/>
    </source>
</evidence>
<gene>
    <name evidence="1" type="ORF">PHMEG_0005679</name>
</gene>